<evidence type="ECO:0000256" key="2">
    <source>
        <dbReference type="ARBA" id="ARBA00022448"/>
    </source>
</evidence>
<proteinExistence type="predicted"/>
<feature type="transmembrane region" description="Helical" evidence="13">
    <location>
        <begin position="12"/>
        <end position="33"/>
    </location>
</feature>
<evidence type="ECO:0000256" key="11">
    <source>
        <dbReference type="ARBA" id="ARBA00023303"/>
    </source>
</evidence>
<comment type="caution">
    <text evidence="15">The sequence shown here is derived from an EMBL/GenBank/DDBJ whole genome shotgun (WGS) entry which is preliminary data.</text>
</comment>
<keyword evidence="11" id="KW-0407">Ion channel</keyword>
<feature type="transmembrane region" description="Helical" evidence="13">
    <location>
        <begin position="166"/>
        <end position="184"/>
    </location>
</feature>
<keyword evidence="4 13" id="KW-0812">Transmembrane</keyword>
<dbReference type="EMBL" id="AJZO02000064">
    <property type="protein sequence ID" value="OEF53161.1"/>
    <property type="molecule type" value="Genomic_DNA"/>
</dbReference>
<evidence type="ECO:0000256" key="7">
    <source>
        <dbReference type="ARBA" id="ARBA00022958"/>
    </source>
</evidence>
<dbReference type="RefSeq" id="WP_017104178.1">
    <property type="nucleotide sequence ID" value="NZ_AJZO02000064.1"/>
</dbReference>
<gene>
    <name evidence="15" type="ORF">A163_17805</name>
</gene>
<evidence type="ECO:0000259" key="14">
    <source>
        <dbReference type="Pfam" id="PF00520"/>
    </source>
</evidence>
<evidence type="ECO:0000256" key="12">
    <source>
        <dbReference type="SAM" id="Coils"/>
    </source>
</evidence>
<evidence type="ECO:0000256" key="13">
    <source>
        <dbReference type="SAM" id="Phobius"/>
    </source>
</evidence>
<comment type="subcellular location">
    <subcellularLocation>
        <location evidence="1">Membrane</location>
        <topology evidence="1">Multi-pass membrane protein</topology>
    </subcellularLocation>
</comment>
<keyword evidence="3" id="KW-0633">Potassium transport</keyword>
<organism evidence="15 16">
    <name type="scientific">Vibrio tasmaniensis 1F-267</name>
    <dbReference type="NCBI Taxonomy" id="1191324"/>
    <lineage>
        <taxon>Bacteria</taxon>
        <taxon>Pseudomonadati</taxon>
        <taxon>Pseudomonadota</taxon>
        <taxon>Gammaproteobacteria</taxon>
        <taxon>Vibrionales</taxon>
        <taxon>Vibrionaceae</taxon>
        <taxon>Vibrio</taxon>
    </lineage>
</organism>
<dbReference type="PANTHER" id="PTHR11537:SF254">
    <property type="entry name" value="POTASSIUM VOLTAGE-GATED CHANNEL PROTEIN SHAB"/>
    <property type="match status" value="1"/>
</dbReference>
<evidence type="ECO:0000256" key="3">
    <source>
        <dbReference type="ARBA" id="ARBA00022538"/>
    </source>
</evidence>
<feature type="transmembrane region" description="Helical" evidence="13">
    <location>
        <begin position="39"/>
        <end position="64"/>
    </location>
</feature>
<evidence type="ECO:0000256" key="1">
    <source>
        <dbReference type="ARBA" id="ARBA00004141"/>
    </source>
</evidence>
<keyword evidence="7" id="KW-0630">Potassium</keyword>
<dbReference type="InterPro" id="IPR005821">
    <property type="entry name" value="Ion_trans_dom"/>
</dbReference>
<dbReference type="InterPro" id="IPR028325">
    <property type="entry name" value="VG_K_chnl"/>
</dbReference>
<keyword evidence="5" id="KW-0631">Potassium channel</keyword>
<dbReference type="Pfam" id="PF00520">
    <property type="entry name" value="Ion_trans"/>
    <property type="match status" value="1"/>
</dbReference>
<dbReference type="Gene3D" id="1.20.120.350">
    <property type="entry name" value="Voltage-gated potassium channels. Chain C"/>
    <property type="match status" value="1"/>
</dbReference>
<evidence type="ECO:0000256" key="4">
    <source>
        <dbReference type="ARBA" id="ARBA00022692"/>
    </source>
</evidence>
<protein>
    <submittedName>
        <fullName evidence="15">Ion transporter</fullName>
    </submittedName>
</protein>
<evidence type="ECO:0000313" key="15">
    <source>
        <dbReference type="EMBL" id="OEF53161.1"/>
    </source>
</evidence>
<keyword evidence="16" id="KW-1185">Reference proteome</keyword>
<keyword evidence="10 13" id="KW-0472">Membrane</keyword>
<dbReference type="SUPFAM" id="SSF81324">
    <property type="entry name" value="Voltage-gated potassium channels"/>
    <property type="match status" value="1"/>
</dbReference>
<evidence type="ECO:0000256" key="6">
    <source>
        <dbReference type="ARBA" id="ARBA00022882"/>
    </source>
</evidence>
<feature type="transmembrane region" description="Helical" evidence="13">
    <location>
        <begin position="130"/>
        <end position="151"/>
    </location>
</feature>
<sequence>MINKSIEKEAIDFGPFQFFTLVLSIYVLVALFAESVFKLPHYVTEIFAITDNIICLVFLADFVIRLKRAESKKHFMKWGWIDLLSSIPMLDMFRYGRIVRVVRVLRILRAVRSTKMIIYYLFRNKTQGTFSLVSAVSVILVIFGAIAMLQLEKGTDGSNIHNAGDALWWAFVTITTVGYGDFYPVTYEGRIVAVVLMTAGVGLFGTFTGFVASWFLEEDTEKQDTHVITNLRNEISDLKSDIADLKSAIDNSSNQLNVLKNTNTEFMRESSE</sequence>
<keyword evidence="9" id="KW-0406">Ion transport</keyword>
<keyword evidence="12" id="KW-0175">Coiled coil</keyword>
<keyword evidence="2" id="KW-0813">Transport</keyword>
<dbReference type="InterPro" id="IPR027359">
    <property type="entry name" value="Volt_channel_dom_sf"/>
</dbReference>
<keyword evidence="6" id="KW-0851">Voltage-gated channel</keyword>
<evidence type="ECO:0000256" key="9">
    <source>
        <dbReference type="ARBA" id="ARBA00023065"/>
    </source>
</evidence>
<dbReference type="Proteomes" id="UP000094638">
    <property type="component" value="Unassembled WGS sequence"/>
</dbReference>
<keyword evidence="8 13" id="KW-1133">Transmembrane helix</keyword>
<dbReference type="PRINTS" id="PR00169">
    <property type="entry name" value="KCHANNEL"/>
</dbReference>
<evidence type="ECO:0000256" key="5">
    <source>
        <dbReference type="ARBA" id="ARBA00022826"/>
    </source>
</evidence>
<accession>A0ABX3BBC1</accession>
<reference evidence="15 16" key="1">
    <citation type="journal article" date="2012" name="Science">
        <title>Ecological populations of bacteria act as socially cohesive units of antibiotic production and resistance.</title>
        <authorList>
            <person name="Cordero O.X."/>
            <person name="Wildschutte H."/>
            <person name="Kirkup B."/>
            <person name="Proehl S."/>
            <person name="Ngo L."/>
            <person name="Hussain F."/>
            <person name="Le Roux F."/>
            <person name="Mincer T."/>
            <person name="Polz M.F."/>
        </authorList>
    </citation>
    <scope>NUCLEOTIDE SEQUENCE [LARGE SCALE GENOMIC DNA]</scope>
    <source>
        <strain evidence="15 16">1F-267</strain>
    </source>
</reference>
<evidence type="ECO:0000256" key="8">
    <source>
        <dbReference type="ARBA" id="ARBA00022989"/>
    </source>
</evidence>
<name>A0ABX3BBC1_9VIBR</name>
<feature type="transmembrane region" description="Helical" evidence="13">
    <location>
        <begin position="191"/>
        <end position="216"/>
    </location>
</feature>
<dbReference type="PANTHER" id="PTHR11537">
    <property type="entry name" value="VOLTAGE-GATED POTASSIUM CHANNEL"/>
    <property type="match status" value="1"/>
</dbReference>
<feature type="coiled-coil region" evidence="12">
    <location>
        <begin position="228"/>
        <end position="269"/>
    </location>
</feature>
<evidence type="ECO:0000256" key="10">
    <source>
        <dbReference type="ARBA" id="ARBA00023136"/>
    </source>
</evidence>
<evidence type="ECO:0000313" key="16">
    <source>
        <dbReference type="Proteomes" id="UP000094638"/>
    </source>
</evidence>
<feature type="domain" description="Ion transport" evidence="14">
    <location>
        <begin position="16"/>
        <end position="218"/>
    </location>
</feature>
<dbReference type="Gene3D" id="1.10.287.70">
    <property type="match status" value="1"/>
</dbReference>